<name>A0A9E7CU31_9FLAO</name>
<evidence type="ECO:0000313" key="2">
    <source>
        <dbReference type="Proteomes" id="UP000831290"/>
    </source>
</evidence>
<keyword evidence="2" id="KW-1185">Reference proteome</keyword>
<dbReference type="RefSeq" id="WP_255842973.1">
    <property type="nucleotide sequence ID" value="NZ_CP094358.1"/>
</dbReference>
<dbReference type="Gene3D" id="2.60.40.10">
    <property type="entry name" value="Immunoglobulins"/>
    <property type="match status" value="1"/>
</dbReference>
<dbReference type="AlphaFoldDB" id="A0A9E7CU31"/>
<dbReference type="InterPro" id="IPR013783">
    <property type="entry name" value="Ig-like_fold"/>
</dbReference>
<gene>
    <name evidence="1" type="ORF">MQE35_17340</name>
</gene>
<proteinExistence type="predicted"/>
<reference evidence="1" key="1">
    <citation type="submission" date="2022-03" db="EMBL/GenBank/DDBJ databases">
        <title>Description of Abyssus ytuae gen. nov., sp. nov., a novel member of the family Flavobacteriaceae isolated from the sediment of Mariana Trench.</title>
        <authorList>
            <person name="Zhang J."/>
            <person name="Xu X."/>
        </authorList>
    </citation>
    <scope>NUCLEOTIDE SEQUENCE</scope>
    <source>
        <strain evidence="1">MT3330</strain>
    </source>
</reference>
<dbReference type="EMBL" id="CP094358">
    <property type="protein sequence ID" value="UOB17487.1"/>
    <property type="molecule type" value="Genomic_DNA"/>
</dbReference>
<evidence type="ECO:0000313" key="1">
    <source>
        <dbReference type="EMBL" id="UOB17487.1"/>
    </source>
</evidence>
<evidence type="ECO:0008006" key="3">
    <source>
        <dbReference type="Google" id="ProtNLM"/>
    </source>
</evidence>
<accession>A0A9E7CU31</accession>
<sequence length="273" mass="30492">MAIELEIRDGSPHWYLSPDIWVVQEPEDVMETVPVAGMPFFVKAKVKNNGTSTAVNATVKFYWGNPSIGVNRNTANLIGQSFVSLNAGAEEDVLCLTPWIPEYLNKGHECLIVEAFHSSDPLTGTVDFNVPTDRHVAQKNLSVLLVSNSMFHMNFEMHNGSRKEAVFNAKVEQVKINNLQSLAPHLKEMLEGKNEGTLKNVEFTNKTCIESEELNNYQNESEKFSIHGYGKKPVAVTGEIEGDYVFLIITQYQDKIETGGLGIVIINDKNFKL</sequence>
<dbReference type="KEGG" id="fbm:MQE35_17340"/>
<protein>
    <recommendedName>
        <fullName evidence="3">CARDB domain-containing protein</fullName>
    </recommendedName>
</protein>
<organism evidence="1 2">
    <name type="scientific">Abyssalbus ytuae</name>
    <dbReference type="NCBI Taxonomy" id="2926907"/>
    <lineage>
        <taxon>Bacteria</taxon>
        <taxon>Pseudomonadati</taxon>
        <taxon>Bacteroidota</taxon>
        <taxon>Flavobacteriia</taxon>
        <taxon>Flavobacteriales</taxon>
        <taxon>Flavobacteriaceae</taxon>
        <taxon>Abyssalbus</taxon>
    </lineage>
</organism>
<dbReference type="Proteomes" id="UP000831290">
    <property type="component" value="Chromosome"/>
</dbReference>